<keyword evidence="2" id="KW-1185">Reference proteome</keyword>
<gene>
    <name evidence="1" type="ORF">H2198_003005</name>
</gene>
<comment type="caution">
    <text evidence="1">The sequence shown here is derived from an EMBL/GenBank/DDBJ whole genome shotgun (WGS) entry which is preliminary data.</text>
</comment>
<evidence type="ECO:0000313" key="1">
    <source>
        <dbReference type="EMBL" id="KAJ9659592.1"/>
    </source>
</evidence>
<dbReference type="EMBL" id="JAPDRQ010000038">
    <property type="protein sequence ID" value="KAJ9659592.1"/>
    <property type="molecule type" value="Genomic_DNA"/>
</dbReference>
<accession>A0ACC3ACG2</accession>
<evidence type="ECO:0000313" key="2">
    <source>
        <dbReference type="Proteomes" id="UP001172386"/>
    </source>
</evidence>
<protein>
    <submittedName>
        <fullName evidence="1">Uncharacterized protein</fullName>
    </submittedName>
</protein>
<dbReference type="Proteomes" id="UP001172386">
    <property type="component" value="Unassembled WGS sequence"/>
</dbReference>
<organism evidence="1 2">
    <name type="scientific">Neophaeococcomyces mojaviensis</name>
    <dbReference type="NCBI Taxonomy" id="3383035"/>
    <lineage>
        <taxon>Eukaryota</taxon>
        <taxon>Fungi</taxon>
        <taxon>Dikarya</taxon>
        <taxon>Ascomycota</taxon>
        <taxon>Pezizomycotina</taxon>
        <taxon>Eurotiomycetes</taxon>
        <taxon>Chaetothyriomycetidae</taxon>
        <taxon>Chaetothyriales</taxon>
        <taxon>Chaetothyriales incertae sedis</taxon>
        <taxon>Neophaeococcomyces</taxon>
    </lineage>
</organism>
<name>A0ACC3ACG2_9EURO</name>
<reference evidence="1" key="1">
    <citation type="submission" date="2022-10" db="EMBL/GenBank/DDBJ databases">
        <title>Culturing micro-colonial fungi from biological soil crusts in the Mojave desert and describing Neophaeococcomyces mojavensis, and introducing the new genera and species Taxawa tesnikishii.</title>
        <authorList>
            <person name="Kurbessoian T."/>
            <person name="Stajich J.E."/>
        </authorList>
    </citation>
    <scope>NUCLEOTIDE SEQUENCE</scope>
    <source>
        <strain evidence="1">JES_112</strain>
    </source>
</reference>
<sequence length="302" mass="32549">MTSTKEPTLRTGIYPAIDPKLLDGCLQGKVALVTGSSRGIGKAIATALASVGASVAINGRAGSIVEATVKDIQQQALGAKVIGVVADVLNPPDQERMLAEVQAELGKIDILVLNAGTNLFQPFHQTKASEWWDQMNLNIRAPVELTRMLIPQFMTRNSGCIIYTSSRAAVNHFPFTSAYSISKGGITQFASCLQAELDIVQTHPKAGAFEKNGIEVFSIHPGEIATELHKVALPPNLDRDAPYIVEMRDKMKSVLPRFQAELPAWTTVFLASGRAHALRGRYVDCTRDIAEVIQSVEAGGQS</sequence>
<proteinExistence type="predicted"/>